<proteinExistence type="inferred from homology"/>
<organism evidence="8 9">
    <name type="scientific">Saccharolobus islandicus (strain L.D.8.5 / Lassen #2)</name>
    <name type="common">Sulfolobus islandicus</name>
    <dbReference type="NCBI Taxonomy" id="425944"/>
    <lineage>
        <taxon>Archaea</taxon>
        <taxon>Thermoproteota</taxon>
        <taxon>Thermoprotei</taxon>
        <taxon>Sulfolobales</taxon>
        <taxon>Sulfolobaceae</taxon>
        <taxon>Saccharolobus</taxon>
    </lineage>
</organism>
<evidence type="ECO:0000256" key="3">
    <source>
        <dbReference type="ARBA" id="ARBA00023002"/>
    </source>
</evidence>
<sequence length="509" mass="56570">MVWRQAKWDEPLIFELNNSGANRQGLLINKDDEIRSEIKEMKIPKNLLRENGPNLPSLSELEVVRHFIRLSQMNFGVDVGIMPLGSCTMKYNPKIEEKATAITESHHPLEDEDHVQGILEMIYELQNWFSEITGMDECSLQVPAGSAGEFAGVLMIKKYHEDHNRNYKDTMLVADTAHGTNPASAAMAGYKVMYVKSNGEGLVDMDILREIVNDKTAGFMLTNPNTLGLFEENILEISKIIHSANAILYYDGANLNGVLGIARPGDMGFDIVHLNLHKTFAVPHGGGGPGAGAICAKGELVNYLPYPMVEKVNGKYRLSKIPKNSVGKIATFYGNVGNLARSFAYLLGLGPQGVQMVGKMSTLATNYLIAKLRDIKELELIAPNRHRKHEVVFSVKQLMENYGVSANDVAKALLDSGFYAPTIYFPPIIEEALMIEPTETESKETLDMFAEALKKIVEDAKRNPDQLLKSPSNTSIARLDQAYANHPSTITPTYRVLKLRRMGKINYLK</sequence>
<comment type="catalytic activity">
    <reaction evidence="4 5">
        <text>N(6)-[(R)-lipoyl]-L-lysyl-[glycine-cleavage complex H protein] + glycine + H(+) = N(6)-[(R)-S(8)-aminomethyldihydrolipoyl]-L-lysyl-[glycine-cleavage complex H protein] + CO2</text>
        <dbReference type="Rhea" id="RHEA:24304"/>
        <dbReference type="Rhea" id="RHEA-COMP:10494"/>
        <dbReference type="Rhea" id="RHEA-COMP:10495"/>
        <dbReference type="ChEBI" id="CHEBI:15378"/>
        <dbReference type="ChEBI" id="CHEBI:16526"/>
        <dbReference type="ChEBI" id="CHEBI:57305"/>
        <dbReference type="ChEBI" id="CHEBI:83099"/>
        <dbReference type="ChEBI" id="CHEBI:83143"/>
        <dbReference type="EC" id="1.4.4.2"/>
    </reaction>
</comment>
<dbReference type="EC" id="1.4.4.2" evidence="5"/>
<evidence type="ECO:0000259" key="6">
    <source>
        <dbReference type="Pfam" id="PF02347"/>
    </source>
</evidence>
<dbReference type="InterPro" id="IPR049316">
    <property type="entry name" value="GDC-P_C"/>
</dbReference>
<dbReference type="PANTHER" id="PTHR11773:SF1">
    <property type="entry name" value="GLYCINE DEHYDROGENASE (DECARBOXYLATING), MITOCHONDRIAL"/>
    <property type="match status" value="1"/>
</dbReference>
<dbReference type="FunFam" id="3.40.640.10:FF:000224">
    <property type="entry name" value="Probable glycine dehydrogenase (decarboxylating) subunit 2"/>
    <property type="match status" value="1"/>
</dbReference>
<comment type="similarity">
    <text evidence="5">Belongs to the GcvP family. C-terminal subunit subfamily.</text>
</comment>
<dbReference type="InterPro" id="IPR020581">
    <property type="entry name" value="GDC_P"/>
</dbReference>
<dbReference type="Proteomes" id="UP000001404">
    <property type="component" value="Chromosome"/>
</dbReference>
<keyword evidence="2 5" id="KW-0663">Pyridoxal phosphate</keyword>
<dbReference type="KEGG" id="sii:LD85_1416"/>
<dbReference type="InterPro" id="IPR015424">
    <property type="entry name" value="PyrdxlP-dep_Trfase"/>
</dbReference>
<reference evidence="9" key="1">
    <citation type="journal article" date="2009" name="Proc. Natl. Acad. Sci. U.S.A.">
        <title>Biogeography of the Sulfolobus islandicus pan-genome.</title>
        <authorList>
            <person name="Reno M.L."/>
            <person name="Held N.L."/>
            <person name="Fields C.J."/>
            <person name="Burke P.V."/>
            <person name="Whitaker R.J."/>
        </authorList>
    </citation>
    <scope>NUCLEOTIDE SEQUENCE [LARGE SCALE GENOMIC DNA]</scope>
    <source>
        <strain evidence="9">L.D.8.5 / Lassen #2</strain>
    </source>
</reference>
<dbReference type="Pfam" id="PF21478">
    <property type="entry name" value="GcvP2_C"/>
    <property type="match status" value="1"/>
</dbReference>
<evidence type="ECO:0000313" key="9">
    <source>
        <dbReference type="Proteomes" id="UP000001404"/>
    </source>
</evidence>
<gene>
    <name evidence="5" type="primary">gcvPB</name>
    <name evidence="8" type="ordered locus">LD85_1416</name>
</gene>
<feature type="domain" description="Glycine dehydrogenase C-terminal" evidence="7">
    <location>
        <begin position="359"/>
        <end position="462"/>
    </location>
</feature>
<dbReference type="PANTHER" id="PTHR11773">
    <property type="entry name" value="GLYCINE DEHYDROGENASE, DECARBOXYLATING"/>
    <property type="match status" value="1"/>
</dbReference>
<keyword evidence="3 5" id="KW-0560">Oxidoreductase</keyword>
<dbReference type="InterPro" id="IPR049315">
    <property type="entry name" value="GDC-P_N"/>
</dbReference>
<dbReference type="GO" id="GO:0005829">
    <property type="term" value="C:cytosol"/>
    <property type="evidence" value="ECO:0007669"/>
    <property type="project" value="TreeGrafter"/>
</dbReference>
<evidence type="ECO:0000313" key="8">
    <source>
        <dbReference type="EMBL" id="ADB87084.1"/>
    </source>
</evidence>
<comment type="subunit">
    <text evidence="5">The glycine cleavage system is composed of four proteins: P, T, L and H. In this organism, the P 'protein' is a heterodimer of two subunits.</text>
</comment>
<dbReference type="HOGENOM" id="CLU_004620_5_0_2"/>
<dbReference type="SUPFAM" id="SSF53383">
    <property type="entry name" value="PLP-dependent transferases"/>
    <property type="match status" value="1"/>
</dbReference>
<protein>
    <recommendedName>
        <fullName evidence="5">Probable glycine dehydrogenase (decarboxylating) subunit 2</fullName>
        <ecNumber evidence="5">1.4.4.2</ecNumber>
    </recommendedName>
    <alternativeName>
        <fullName evidence="5">Glycine cleavage system P-protein subunit 2</fullName>
    </alternativeName>
    <alternativeName>
        <fullName evidence="5">Glycine decarboxylase subunit 2</fullName>
    </alternativeName>
    <alternativeName>
        <fullName evidence="5">Glycine dehydrogenase (aminomethyl-transferring) subunit 2</fullName>
    </alternativeName>
</protein>
<dbReference type="Pfam" id="PF02347">
    <property type="entry name" value="GDC-P"/>
    <property type="match status" value="1"/>
</dbReference>
<dbReference type="CDD" id="cd00613">
    <property type="entry name" value="GDC-P"/>
    <property type="match status" value="1"/>
</dbReference>
<dbReference type="Gene3D" id="6.20.440.10">
    <property type="match status" value="1"/>
</dbReference>
<dbReference type="GO" id="GO:0016594">
    <property type="term" value="F:glycine binding"/>
    <property type="evidence" value="ECO:0007669"/>
    <property type="project" value="TreeGrafter"/>
</dbReference>
<dbReference type="FunFam" id="3.90.1150.10:FF:000014">
    <property type="entry name" value="Probable glycine dehydrogenase (decarboxylating) subunit 2"/>
    <property type="match status" value="1"/>
</dbReference>
<evidence type="ECO:0000256" key="5">
    <source>
        <dbReference type="HAMAP-Rule" id="MF_00713"/>
    </source>
</evidence>
<feature type="domain" description="Glycine cleavage system P-protein N-terminal" evidence="6">
    <location>
        <begin position="40"/>
        <end position="309"/>
    </location>
</feature>
<comment type="cofactor">
    <cofactor evidence="1 5">
        <name>pyridoxal 5'-phosphate</name>
        <dbReference type="ChEBI" id="CHEBI:597326"/>
    </cofactor>
</comment>
<dbReference type="AlphaFoldDB" id="D2PJY1"/>
<dbReference type="EMBL" id="CP001731">
    <property type="protein sequence ID" value="ADB87084.1"/>
    <property type="molecule type" value="Genomic_DNA"/>
</dbReference>
<dbReference type="InterPro" id="IPR023012">
    <property type="entry name" value="GcvPB"/>
</dbReference>
<dbReference type="GO" id="GO:0019464">
    <property type="term" value="P:glycine decarboxylation via glycine cleavage system"/>
    <property type="evidence" value="ECO:0007669"/>
    <property type="project" value="UniProtKB-UniRule"/>
</dbReference>
<dbReference type="GO" id="GO:0005960">
    <property type="term" value="C:glycine cleavage complex"/>
    <property type="evidence" value="ECO:0007669"/>
    <property type="project" value="TreeGrafter"/>
</dbReference>
<evidence type="ECO:0000256" key="2">
    <source>
        <dbReference type="ARBA" id="ARBA00022898"/>
    </source>
</evidence>
<dbReference type="GO" id="GO:0030170">
    <property type="term" value="F:pyridoxal phosphate binding"/>
    <property type="evidence" value="ECO:0007669"/>
    <property type="project" value="TreeGrafter"/>
</dbReference>
<accession>D2PJY1</accession>
<dbReference type="Gene3D" id="3.90.1150.10">
    <property type="entry name" value="Aspartate Aminotransferase, domain 1"/>
    <property type="match status" value="1"/>
</dbReference>
<dbReference type="InterPro" id="IPR015421">
    <property type="entry name" value="PyrdxlP-dep_Trfase_major"/>
</dbReference>
<dbReference type="GO" id="GO:0004375">
    <property type="term" value="F:glycine dehydrogenase (decarboxylating) activity"/>
    <property type="evidence" value="ECO:0007669"/>
    <property type="project" value="UniProtKB-EC"/>
</dbReference>
<evidence type="ECO:0000256" key="1">
    <source>
        <dbReference type="ARBA" id="ARBA00001933"/>
    </source>
</evidence>
<evidence type="ECO:0000256" key="4">
    <source>
        <dbReference type="ARBA" id="ARBA00049026"/>
    </source>
</evidence>
<evidence type="ECO:0000259" key="7">
    <source>
        <dbReference type="Pfam" id="PF21478"/>
    </source>
</evidence>
<dbReference type="Gene3D" id="3.40.640.10">
    <property type="entry name" value="Type I PLP-dependent aspartate aminotransferase-like (Major domain)"/>
    <property type="match status" value="1"/>
</dbReference>
<dbReference type="InterPro" id="IPR015422">
    <property type="entry name" value="PyrdxlP-dep_Trfase_small"/>
</dbReference>
<dbReference type="RefSeq" id="WP_012952819.1">
    <property type="nucleotide sequence ID" value="NC_013769.1"/>
</dbReference>
<comment type="function">
    <text evidence="5">The glycine cleavage system catalyzes the degradation of glycine. The P protein binds the alpha-amino group of glycine through its pyridoxal phosphate cofactor; CO(2) is released and the remaining methylamine moiety is then transferred to the lipoamide cofactor of the H protein.</text>
</comment>
<name>D2PJY1_SACI9</name>
<feature type="modified residue" description="N6-(pyridoxal phosphate)lysine" evidence="5">
    <location>
        <position position="278"/>
    </location>
</feature>
<dbReference type="HAMAP" id="MF_00713">
    <property type="entry name" value="GcvPB"/>
    <property type="match status" value="1"/>
</dbReference>
<dbReference type="NCBIfam" id="NF003346">
    <property type="entry name" value="PRK04366.1"/>
    <property type="match status" value="1"/>
</dbReference>